<keyword evidence="2" id="KW-1133">Transmembrane helix</keyword>
<reference evidence="4" key="1">
    <citation type="journal article" date="2019" name="Int. J. Syst. Evol. Microbiol.">
        <title>The Global Catalogue of Microorganisms (GCM) 10K type strain sequencing project: providing services to taxonomists for standard genome sequencing and annotation.</title>
        <authorList>
            <consortium name="The Broad Institute Genomics Platform"/>
            <consortium name="The Broad Institute Genome Sequencing Center for Infectious Disease"/>
            <person name="Wu L."/>
            <person name="Ma J."/>
        </authorList>
    </citation>
    <scope>NUCLEOTIDE SEQUENCE [LARGE SCALE GENOMIC DNA]</scope>
    <source>
        <strain evidence="4">CECT 9128</strain>
    </source>
</reference>
<keyword evidence="2" id="KW-0812">Transmembrane</keyword>
<feature type="transmembrane region" description="Helical" evidence="2">
    <location>
        <begin position="12"/>
        <end position="33"/>
    </location>
</feature>
<evidence type="ECO:0000256" key="2">
    <source>
        <dbReference type="SAM" id="Phobius"/>
    </source>
</evidence>
<name>A0ABV8HCE9_9FLAO</name>
<organism evidence="3 4">
    <name type="scientific">Zunongwangia endophytica</name>
    <dbReference type="NCBI Taxonomy" id="1808945"/>
    <lineage>
        <taxon>Bacteria</taxon>
        <taxon>Pseudomonadati</taxon>
        <taxon>Bacteroidota</taxon>
        <taxon>Flavobacteriia</taxon>
        <taxon>Flavobacteriales</taxon>
        <taxon>Flavobacteriaceae</taxon>
        <taxon>Zunongwangia</taxon>
    </lineage>
</organism>
<sequence length="328" mass="38514">MKSIIDNKLKRYLFYAIGELCLIVLGILVALYINNRNANNQYKKQIDNNLLRAYSELEGNIEEAQETILKIKEKDSLIYLVMNDLIEPEAYYKDINLAYLILFFYNLNIEDKAFQNLISINVADNKYKEELLSSLKELYSINENIKEVNQRMSTFVYDKSLPMLAKNTKTFGDLTYKGEIKKDVVDFFITSLEYKSYVSQYAIIAIKNQLKHNQDFLKKAYSLRSKMTNEYNLDSKNLLKKDSLISQYKGLYSSKTLKDTIAIKFANDSILFYRNKEFQLNLIPLTKDCYFTDNEGGGYFVSFLEKKDTLRMELNLLSNKYLYEKIKK</sequence>
<dbReference type="RefSeq" id="WP_290232191.1">
    <property type="nucleotide sequence ID" value="NZ_JAUFPZ010000002.1"/>
</dbReference>
<feature type="coiled-coil region" evidence="1">
    <location>
        <begin position="47"/>
        <end position="74"/>
    </location>
</feature>
<protein>
    <submittedName>
        <fullName evidence="3">Uncharacterized protein</fullName>
    </submittedName>
</protein>
<keyword evidence="2" id="KW-0472">Membrane</keyword>
<accession>A0ABV8HCE9</accession>
<evidence type="ECO:0000256" key="1">
    <source>
        <dbReference type="SAM" id="Coils"/>
    </source>
</evidence>
<dbReference type="EMBL" id="JBHSAS010000034">
    <property type="protein sequence ID" value="MFC4029610.1"/>
    <property type="molecule type" value="Genomic_DNA"/>
</dbReference>
<gene>
    <name evidence="3" type="ORF">ACFOS1_19490</name>
</gene>
<evidence type="ECO:0000313" key="3">
    <source>
        <dbReference type="EMBL" id="MFC4029610.1"/>
    </source>
</evidence>
<keyword evidence="4" id="KW-1185">Reference proteome</keyword>
<evidence type="ECO:0000313" key="4">
    <source>
        <dbReference type="Proteomes" id="UP001595793"/>
    </source>
</evidence>
<proteinExistence type="predicted"/>
<keyword evidence="1" id="KW-0175">Coiled coil</keyword>
<comment type="caution">
    <text evidence="3">The sequence shown here is derived from an EMBL/GenBank/DDBJ whole genome shotgun (WGS) entry which is preliminary data.</text>
</comment>
<dbReference type="Proteomes" id="UP001595793">
    <property type="component" value="Unassembled WGS sequence"/>
</dbReference>